<dbReference type="Proteomes" id="UP000681317">
    <property type="component" value="Chromosome"/>
</dbReference>
<dbReference type="EMBL" id="AP024545">
    <property type="protein sequence ID" value="BCT93526.1"/>
    <property type="molecule type" value="Genomic_DNA"/>
</dbReference>
<gene>
    <name evidence="1" type="ORF">LYSCAS_25500</name>
</gene>
<name>A0ABM7Q7Z7_9GAMM</name>
<protein>
    <submittedName>
        <fullName evidence="1">Uncharacterized protein</fullName>
    </submittedName>
</protein>
<keyword evidence="2" id="KW-1185">Reference proteome</keyword>
<accession>A0ABM7Q7Z7</accession>
<sequence>MRPSGSRDRRSRVPALVGLDAGARGIADHMTREGDDLLVWFRSAGRMQTQEVQLYLARRVIAAGWNCDASDAAAIIRDAMLHVLTRRRPCAAKVLRMRKRDFLALRSRASAWLRAGILDANWRYGIAADLWEPPPP</sequence>
<reference evidence="1 2" key="1">
    <citation type="submission" date="2021-03" db="EMBL/GenBank/DDBJ databases">
        <title>Complete Genome Sequences of Two Lysobacter Strains Isolated from Sea Water (Lysobacter caseinilyticus) and Soil (Lysobacter helvus) in South Korea.</title>
        <authorList>
            <person name="Watanabe Y."/>
            <person name="Arakawa K."/>
        </authorList>
    </citation>
    <scope>NUCLEOTIDE SEQUENCE [LARGE SCALE GENOMIC DNA]</scope>
    <source>
        <strain evidence="1 2">KVB24</strain>
    </source>
</reference>
<proteinExistence type="predicted"/>
<organism evidence="1 2">
    <name type="scientific">Noviluteimonas caseinilytica</name>
    <dbReference type="NCBI Taxonomy" id="2675101"/>
    <lineage>
        <taxon>Bacteria</taxon>
        <taxon>Pseudomonadati</taxon>
        <taxon>Pseudomonadota</taxon>
        <taxon>Gammaproteobacteria</taxon>
        <taxon>Lysobacterales</taxon>
        <taxon>Lysobacteraceae</taxon>
        <taxon>Noviluteimonas</taxon>
    </lineage>
</organism>
<evidence type="ECO:0000313" key="1">
    <source>
        <dbReference type="EMBL" id="BCT93526.1"/>
    </source>
</evidence>
<evidence type="ECO:0000313" key="2">
    <source>
        <dbReference type="Proteomes" id="UP000681317"/>
    </source>
</evidence>